<feature type="compositionally biased region" description="Basic and acidic residues" evidence="1">
    <location>
        <begin position="17"/>
        <end position="29"/>
    </location>
</feature>
<feature type="region of interest" description="Disordered" evidence="1">
    <location>
        <begin position="1"/>
        <end position="72"/>
    </location>
</feature>
<keyword evidence="3" id="KW-1185">Reference proteome</keyword>
<name>A0A4Y2T2F7_ARAVE</name>
<evidence type="ECO:0000313" key="3">
    <source>
        <dbReference type="Proteomes" id="UP000499080"/>
    </source>
</evidence>
<gene>
    <name evidence="2" type="ORF">AVEN_126233_1</name>
</gene>
<sequence>MNCKDEDMYADINNDGIAKDGEDKTDTELHSTSQEKGTVIVSSSDSDPDFSPSPRHQTCGLRPSRGSIPRSP</sequence>
<evidence type="ECO:0000313" key="2">
    <source>
        <dbReference type="EMBL" id="GBN94717.1"/>
    </source>
</evidence>
<accession>A0A4Y2T2F7</accession>
<organism evidence="2 3">
    <name type="scientific">Araneus ventricosus</name>
    <name type="common">Orbweaver spider</name>
    <name type="synonym">Epeira ventricosa</name>
    <dbReference type="NCBI Taxonomy" id="182803"/>
    <lineage>
        <taxon>Eukaryota</taxon>
        <taxon>Metazoa</taxon>
        <taxon>Ecdysozoa</taxon>
        <taxon>Arthropoda</taxon>
        <taxon>Chelicerata</taxon>
        <taxon>Arachnida</taxon>
        <taxon>Araneae</taxon>
        <taxon>Araneomorphae</taxon>
        <taxon>Entelegynae</taxon>
        <taxon>Araneoidea</taxon>
        <taxon>Araneidae</taxon>
        <taxon>Araneus</taxon>
    </lineage>
</organism>
<protein>
    <submittedName>
        <fullName evidence="2">Uncharacterized protein</fullName>
    </submittedName>
</protein>
<feature type="compositionally biased region" description="Low complexity" evidence="1">
    <location>
        <begin position="42"/>
        <end position="54"/>
    </location>
</feature>
<evidence type="ECO:0000256" key="1">
    <source>
        <dbReference type="SAM" id="MobiDB-lite"/>
    </source>
</evidence>
<reference evidence="2 3" key="1">
    <citation type="journal article" date="2019" name="Sci. Rep.">
        <title>Orb-weaving spider Araneus ventricosus genome elucidates the spidroin gene catalogue.</title>
        <authorList>
            <person name="Kono N."/>
            <person name="Nakamura H."/>
            <person name="Ohtoshi R."/>
            <person name="Moran D.A.P."/>
            <person name="Shinohara A."/>
            <person name="Yoshida Y."/>
            <person name="Fujiwara M."/>
            <person name="Mori M."/>
            <person name="Tomita M."/>
            <person name="Arakawa K."/>
        </authorList>
    </citation>
    <scope>NUCLEOTIDE SEQUENCE [LARGE SCALE GENOMIC DNA]</scope>
</reference>
<dbReference type="Proteomes" id="UP000499080">
    <property type="component" value="Unassembled WGS sequence"/>
</dbReference>
<dbReference type="EMBL" id="BGPR01025635">
    <property type="protein sequence ID" value="GBN94717.1"/>
    <property type="molecule type" value="Genomic_DNA"/>
</dbReference>
<comment type="caution">
    <text evidence="2">The sequence shown here is derived from an EMBL/GenBank/DDBJ whole genome shotgun (WGS) entry which is preliminary data.</text>
</comment>
<proteinExistence type="predicted"/>
<dbReference type="AlphaFoldDB" id="A0A4Y2T2F7"/>